<evidence type="ECO:0000256" key="1">
    <source>
        <dbReference type="SAM" id="SignalP"/>
    </source>
</evidence>
<accession>A0A0E9U9S1</accession>
<protein>
    <submittedName>
        <fullName evidence="2">Uncharacterized protein</fullName>
    </submittedName>
</protein>
<dbReference type="AlphaFoldDB" id="A0A0E9U9S1"/>
<evidence type="ECO:0000313" key="2">
    <source>
        <dbReference type="EMBL" id="JAH61905.1"/>
    </source>
</evidence>
<organism evidence="2">
    <name type="scientific">Anguilla anguilla</name>
    <name type="common">European freshwater eel</name>
    <name type="synonym">Muraena anguilla</name>
    <dbReference type="NCBI Taxonomy" id="7936"/>
    <lineage>
        <taxon>Eukaryota</taxon>
        <taxon>Metazoa</taxon>
        <taxon>Chordata</taxon>
        <taxon>Craniata</taxon>
        <taxon>Vertebrata</taxon>
        <taxon>Euteleostomi</taxon>
        <taxon>Actinopterygii</taxon>
        <taxon>Neopterygii</taxon>
        <taxon>Teleostei</taxon>
        <taxon>Anguilliformes</taxon>
        <taxon>Anguillidae</taxon>
        <taxon>Anguilla</taxon>
    </lineage>
</organism>
<feature type="chain" id="PRO_5002433784" evidence="1">
    <location>
        <begin position="23"/>
        <end position="45"/>
    </location>
</feature>
<proteinExistence type="predicted"/>
<dbReference type="EMBL" id="GBXM01046672">
    <property type="protein sequence ID" value="JAH61905.1"/>
    <property type="molecule type" value="Transcribed_RNA"/>
</dbReference>
<reference evidence="2" key="2">
    <citation type="journal article" date="2015" name="Fish Shellfish Immunol.">
        <title>Early steps in the European eel (Anguilla anguilla)-Vibrio vulnificus interaction in the gills: Role of the RtxA13 toxin.</title>
        <authorList>
            <person name="Callol A."/>
            <person name="Pajuelo D."/>
            <person name="Ebbesson L."/>
            <person name="Teles M."/>
            <person name="MacKenzie S."/>
            <person name="Amaro C."/>
        </authorList>
    </citation>
    <scope>NUCLEOTIDE SEQUENCE</scope>
</reference>
<reference evidence="2" key="1">
    <citation type="submission" date="2014-11" db="EMBL/GenBank/DDBJ databases">
        <authorList>
            <person name="Amaro Gonzalez C."/>
        </authorList>
    </citation>
    <scope>NUCLEOTIDE SEQUENCE</scope>
</reference>
<name>A0A0E9U9S1_ANGAN</name>
<feature type="signal peptide" evidence="1">
    <location>
        <begin position="1"/>
        <end position="22"/>
    </location>
</feature>
<keyword evidence="1" id="KW-0732">Signal</keyword>
<sequence>MLICKFHVIMWTVNVNTSLLRAFYVPLYTAHQWCTYTKGCMQNLK</sequence>